<evidence type="ECO:0000256" key="1">
    <source>
        <dbReference type="ARBA" id="ARBA00022714"/>
    </source>
</evidence>
<dbReference type="SUPFAM" id="SSF55961">
    <property type="entry name" value="Bet v1-like"/>
    <property type="match status" value="1"/>
</dbReference>
<dbReference type="PROSITE" id="PS00570">
    <property type="entry name" value="RING_HYDROXYL_ALPHA"/>
    <property type="match status" value="1"/>
</dbReference>
<dbReference type="EMBL" id="QDDR01000004">
    <property type="protein sequence ID" value="PVE47813.1"/>
    <property type="molecule type" value="Genomic_DNA"/>
</dbReference>
<dbReference type="OrthoDB" id="7456916at2"/>
<reference evidence="7 8" key="1">
    <citation type="journal article" date="2011" name="Syst. Appl. Microbiol.">
        <title>Defluviimonas denitrificans gen. nov., sp. nov., and Pararhodobacter aggregans gen. nov., sp. nov., non-phototrophic Rhodobacteraceae from the biofilter of a marine aquaculture.</title>
        <authorList>
            <person name="Foesel B.U."/>
            <person name="Drake H.L."/>
            <person name="Schramm A."/>
        </authorList>
    </citation>
    <scope>NUCLEOTIDE SEQUENCE [LARGE SCALE GENOMIC DNA]</scope>
    <source>
        <strain evidence="7 8">D1-19</strain>
    </source>
</reference>
<proteinExistence type="predicted"/>
<comment type="caution">
    <text evidence="7">The sequence shown here is derived from an EMBL/GenBank/DDBJ whole genome shotgun (WGS) entry which is preliminary data.</text>
</comment>
<dbReference type="AlphaFoldDB" id="A0A2T7USU7"/>
<dbReference type="PANTHER" id="PTHR21266">
    <property type="entry name" value="IRON-SULFUR DOMAIN CONTAINING PROTEIN"/>
    <property type="match status" value="1"/>
</dbReference>
<evidence type="ECO:0000313" key="8">
    <source>
        <dbReference type="Proteomes" id="UP000244810"/>
    </source>
</evidence>
<evidence type="ECO:0000313" key="7">
    <source>
        <dbReference type="EMBL" id="PVE47813.1"/>
    </source>
</evidence>
<dbReference type="Gene3D" id="2.102.10.10">
    <property type="entry name" value="Rieske [2Fe-2S] iron-sulphur domain"/>
    <property type="match status" value="1"/>
</dbReference>
<keyword evidence="8" id="KW-1185">Reference proteome</keyword>
<dbReference type="InterPro" id="IPR050584">
    <property type="entry name" value="Cholesterol_7-desaturase"/>
</dbReference>
<protein>
    <submittedName>
        <fullName evidence="7">Phenoxybenzoate dioxygenase</fullName>
    </submittedName>
</protein>
<dbReference type="GO" id="GO:0051213">
    <property type="term" value="F:dioxygenase activity"/>
    <property type="evidence" value="ECO:0007669"/>
    <property type="project" value="UniProtKB-KW"/>
</dbReference>
<keyword evidence="5" id="KW-0411">Iron-sulfur</keyword>
<dbReference type="GO" id="GO:0005506">
    <property type="term" value="F:iron ion binding"/>
    <property type="evidence" value="ECO:0007669"/>
    <property type="project" value="InterPro"/>
</dbReference>
<evidence type="ECO:0000259" key="6">
    <source>
        <dbReference type="PROSITE" id="PS51296"/>
    </source>
</evidence>
<accession>A0A2T7USU7</accession>
<evidence type="ECO:0000256" key="2">
    <source>
        <dbReference type="ARBA" id="ARBA00022723"/>
    </source>
</evidence>
<dbReference type="PANTHER" id="PTHR21266:SF59">
    <property type="entry name" value="BLR4922 PROTEIN"/>
    <property type="match status" value="1"/>
</dbReference>
<dbReference type="InterPro" id="IPR017941">
    <property type="entry name" value="Rieske_2Fe-2S"/>
</dbReference>
<keyword evidence="1" id="KW-0001">2Fe-2S</keyword>
<dbReference type="InterPro" id="IPR036922">
    <property type="entry name" value="Rieske_2Fe-2S_sf"/>
</dbReference>
<feature type="domain" description="Rieske" evidence="6">
    <location>
        <begin position="48"/>
        <end position="153"/>
    </location>
</feature>
<name>A0A2T7USU7_9RHOB</name>
<dbReference type="PROSITE" id="PS51296">
    <property type="entry name" value="RIESKE"/>
    <property type="match status" value="1"/>
</dbReference>
<evidence type="ECO:0000256" key="5">
    <source>
        <dbReference type="ARBA" id="ARBA00023014"/>
    </source>
</evidence>
<evidence type="ECO:0000256" key="3">
    <source>
        <dbReference type="ARBA" id="ARBA00023002"/>
    </source>
</evidence>
<dbReference type="SUPFAM" id="SSF50022">
    <property type="entry name" value="ISP domain"/>
    <property type="match status" value="1"/>
</dbReference>
<keyword evidence="4" id="KW-0408">Iron</keyword>
<dbReference type="Proteomes" id="UP000244810">
    <property type="component" value="Unassembled WGS sequence"/>
</dbReference>
<organism evidence="7 8">
    <name type="scientific">Pararhodobacter aggregans</name>
    <dbReference type="NCBI Taxonomy" id="404875"/>
    <lineage>
        <taxon>Bacteria</taxon>
        <taxon>Pseudomonadati</taxon>
        <taxon>Pseudomonadota</taxon>
        <taxon>Alphaproteobacteria</taxon>
        <taxon>Rhodobacterales</taxon>
        <taxon>Paracoccaceae</taxon>
        <taxon>Pararhodobacter</taxon>
    </lineage>
</organism>
<gene>
    <name evidence="7" type="ORF">DDE23_10300</name>
</gene>
<dbReference type="Pfam" id="PF00355">
    <property type="entry name" value="Rieske"/>
    <property type="match status" value="1"/>
</dbReference>
<keyword evidence="3" id="KW-0560">Oxidoreductase</keyword>
<sequence length="405" mass="44988">MGNREPTSGGLSMPSAGTAYDLKPGVPNASLTEVTKGTPMGEFLRRYWHPVGVAADATATPRQIRALGEDLILFRDGSGKVGIVHPRCAHRGTSLYYGKVEARGIRCCYHGWLFDAEGNCLEQPCEPKMGEGTRGKVRQPWYPAAERYGLIWVYMGPAEKQPLLPRFRLLEELDQGEFLEVNDLSIGGGGPRVVDFNWFQHWENVMDPFHVVVLHSTFSGTQFVAEMATMPICDFTTEALGVRTTSFRALDGGKRLRRITEVQIPTLRVVPSPKLAPGRCQSIGFVLPIDDTHFQIYTVGRVTAEGELANVRSRQDGKLWEELSDEEHRVFPGDYEAQKGQGDITWHNHEHLATSDQGIALLRRFMLRQVKAVQDGKDPVGVAFAPGEEWIDSPAGNWFEEAPAG</sequence>
<dbReference type="GO" id="GO:0051537">
    <property type="term" value="F:2 iron, 2 sulfur cluster binding"/>
    <property type="evidence" value="ECO:0007669"/>
    <property type="project" value="UniProtKB-KW"/>
</dbReference>
<dbReference type="CDD" id="cd03479">
    <property type="entry name" value="Rieske_RO_Alpha_PhDO_like"/>
    <property type="match status" value="1"/>
</dbReference>
<keyword evidence="7" id="KW-0223">Dioxygenase</keyword>
<dbReference type="InterPro" id="IPR015881">
    <property type="entry name" value="ARHD_Rieske_2Fe_2S"/>
</dbReference>
<keyword evidence="2" id="KW-0479">Metal-binding</keyword>
<evidence type="ECO:0000256" key="4">
    <source>
        <dbReference type="ARBA" id="ARBA00023004"/>
    </source>
</evidence>